<dbReference type="InterPro" id="IPR018604">
    <property type="entry name" value="YycI-like"/>
</dbReference>
<evidence type="ECO:0000313" key="3">
    <source>
        <dbReference type="EMBL" id="PLR91124.1"/>
    </source>
</evidence>
<dbReference type="Proteomes" id="UP000234951">
    <property type="component" value="Unassembled WGS sequence"/>
</dbReference>
<evidence type="ECO:0000313" key="2">
    <source>
        <dbReference type="EMBL" id="PLR79991.1"/>
    </source>
</evidence>
<evidence type="ECO:0000313" key="4">
    <source>
        <dbReference type="Proteomes" id="UP000234951"/>
    </source>
</evidence>
<dbReference type="OrthoDB" id="2388036at2"/>
<dbReference type="GO" id="GO:0016020">
    <property type="term" value="C:membrane"/>
    <property type="evidence" value="ECO:0007669"/>
    <property type="project" value="InterPro"/>
</dbReference>
<evidence type="ECO:0000259" key="1">
    <source>
        <dbReference type="Pfam" id="PF09648"/>
    </source>
</evidence>
<feature type="domain" description="Regulatory protein YycH-like" evidence="1">
    <location>
        <begin position="37"/>
        <end position="247"/>
    </location>
</feature>
<dbReference type="EMBL" id="PGVA01000065">
    <property type="protein sequence ID" value="PLR79991.1"/>
    <property type="molecule type" value="Genomic_DNA"/>
</dbReference>
<evidence type="ECO:0000313" key="5">
    <source>
        <dbReference type="Proteomes" id="UP000235114"/>
    </source>
</evidence>
<proteinExistence type="predicted"/>
<gene>
    <name evidence="2" type="ORF">CU635_20235</name>
    <name evidence="3" type="ORF">CVD25_19800</name>
</gene>
<dbReference type="EMBL" id="PGVD01000068">
    <property type="protein sequence ID" value="PLR91124.1"/>
    <property type="molecule type" value="Genomic_DNA"/>
</dbReference>
<keyword evidence="5" id="KW-1185">Reference proteome</keyword>
<dbReference type="Gene3D" id="2.40.128.690">
    <property type="entry name" value="YycH protein, domain 3-like"/>
    <property type="match status" value="1"/>
</dbReference>
<dbReference type="AlphaFoldDB" id="A0A2N5GGW9"/>
<organism evidence="2 4">
    <name type="scientific">Bacillus canaveralius</name>
    <dbReference type="NCBI Taxonomy" id="1403243"/>
    <lineage>
        <taxon>Bacteria</taxon>
        <taxon>Bacillati</taxon>
        <taxon>Bacillota</taxon>
        <taxon>Bacilli</taxon>
        <taxon>Bacillales</taxon>
        <taxon>Bacillaceae</taxon>
        <taxon>Bacillus</taxon>
    </lineage>
</organism>
<name>A0A2N5GGW9_9BACI</name>
<reference evidence="2 4" key="1">
    <citation type="submission" date="2017-11" db="EMBL/GenBank/DDBJ databases">
        <title>Comparitive Functional Genomics of Dry Heat Resistant strains isolated from the Viking Spacecraft.</title>
        <authorList>
            <person name="Seuylemezian A."/>
            <person name="Cooper K."/>
            <person name="Vaishampayan P."/>
        </authorList>
    </citation>
    <scope>NUCLEOTIDE SEQUENCE [LARGE SCALE GENOMIC DNA]</scope>
    <source>
        <strain evidence="2 4">M4.6</strain>
    </source>
</reference>
<protein>
    <recommendedName>
        <fullName evidence="1">Regulatory protein YycH-like domain-containing protein</fullName>
    </recommendedName>
</protein>
<comment type="caution">
    <text evidence="2">The sequence shown here is derived from an EMBL/GenBank/DDBJ whole genome shotgun (WGS) entry which is preliminary data.</text>
</comment>
<sequence length="263" mass="30780">MDWSRIKTIFILTFLVLDIYLTYEFLKFRDENKFELSTETSIEDKLAADEIDYPDFPKDPIRDQYLSAKPKYFSKEELQSLSGQNTFVEGSTIQVVLKEPVKLSKEFKPADMNSLLKNNVLHGSDYEFWEKNNDEGTITYYQKYKEKYLYKNTNGSLVFLLNDQNEIFSYTQTYLEEIEELTEQEEVLKPLKAIEALYQKGMLPPESEITKVELGYYTLEQLSASQVLTPAWRVVVNDEESFFVNAFEGQIIQLSDGEKNKLE</sequence>
<accession>A0A2N5GGW9</accession>
<reference evidence="3 5" key="2">
    <citation type="submission" date="2017-12" db="EMBL/GenBank/DDBJ databases">
        <title>Comparative Functional Genomics of Dry Heat Resistant strains isolated from the Viking Spacecraft.</title>
        <authorList>
            <person name="Seuylemezian A."/>
            <person name="Cooper K."/>
            <person name="Vaishampayan P."/>
        </authorList>
    </citation>
    <scope>NUCLEOTIDE SEQUENCE [LARGE SCALE GENOMIC DNA]</scope>
    <source>
        <strain evidence="3 5">ATCC 29669</strain>
    </source>
</reference>
<dbReference type="Pfam" id="PF09648">
    <property type="entry name" value="YycI"/>
    <property type="match status" value="1"/>
</dbReference>
<dbReference type="Proteomes" id="UP000235114">
    <property type="component" value="Unassembled WGS sequence"/>
</dbReference>
<dbReference type="RefSeq" id="WP_101579174.1">
    <property type="nucleotide sequence ID" value="NZ_PGVA01000065.1"/>
</dbReference>